<evidence type="ECO:0000313" key="1">
    <source>
        <dbReference type="EMBL" id="CEK85934.1"/>
    </source>
</evidence>
<proteinExistence type="predicted"/>
<gene>
    <name evidence="1" type="primary">ORF150960</name>
</gene>
<feature type="non-terminal residue" evidence="1">
    <location>
        <position position="1"/>
    </location>
</feature>
<name>A0A0B7AY81_9EUPU</name>
<dbReference type="EMBL" id="HACG01039069">
    <property type="protein sequence ID" value="CEK85934.1"/>
    <property type="molecule type" value="Transcribed_RNA"/>
</dbReference>
<dbReference type="AlphaFoldDB" id="A0A0B7AY81"/>
<accession>A0A0B7AY81</accession>
<organism evidence="1">
    <name type="scientific">Arion vulgaris</name>
    <dbReference type="NCBI Taxonomy" id="1028688"/>
    <lineage>
        <taxon>Eukaryota</taxon>
        <taxon>Metazoa</taxon>
        <taxon>Spiralia</taxon>
        <taxon>Lophotrochozoa</taxon>
        <taxon>Mollusca</taxon>
        <taxon>Gastropoda</taxon>
        <taxon>Heterobranchia</taxon>
        <taxon>Euthyneura</taxon>
        <taxon>Panpulmonata</taxon>
        <taxon>Eupulmonata</taxon>
        <taxon>Stylommatophora</taxon>
        <taxon>Helicina</taxon>
        <taxon>Arionoidea</taxon>
        <taxon>Arionidae</taxon>
        <taxon>Arion</taxon>
    </lineage>
</organism>
<protein>
    <submittedName>
        <fullName evidence="1">Uncharacterized protein</fullName>
    </submittedName>
</protein>
<reference evidence="1" key="1">
    <citation type="submission" date="2014-12" db="EMBL/GenBank/DDBJ databases">
        <title>Insight into the proteome of Arion vulgaris.</title>
        <authorList>
            <person name="Aradska J."/>
            <person name="Bulat T."/>
            <person name="Smidak R."/>
            <person name="Sarate P."/>
            <person name="Gangsoo J."/>
            <person name="Sialana F."/>
            <person name="Bilban M."/>
            <person name="Lubec G."/>
        </authorList>
    </citation>
    <scope>NUCLEOTIDE SEQUENCE</scope>
    <source>
        <tissue evidence="1">Skin</tissue>
    </source>
</reference>
<sequence>TVYEAHTKPSLEVSSYPEDVRQISTGEKKERKIRRTERLVPGVSFFDLTLKGKQN</sequence>